<evidence type="ECO:0000313" key="5">
    <source>
        <dbReference type="Proteomes" id="UP000380867"/>
    </source>
</evidence>
<evidence type="ECO:0000256" key="2">
    <source>
        <dbReference type="PROSITE-ProRule" id="PRU00335"/>
    </source>
</evidence>
<dbReference type="Pfam" id="PF00440">
    <property type="entry name" value="TetR_N"/>
    <property type="match status" value="1"/>
</dbReference>
<dbReference type="Gene3D" id="1.10.357.10">
    <property type="entry name" value="Tetracycline Repressor, domain 2"/>
    <property type="match status" value="1"/>
</dbReference>
<dbReference type="PANTHER" id="PTHR30055">
    <property type="entry name" value="HTH-TYPE TRANSCRIPTIONAL REGULATOR RUTR"/>
    <property type="match status" value="1"/>
</dbReference>
<dbReference type="OrthoDB" id="5118063at2"/>
<reference evidence="4" key="1">
    <citation type="submission" date="2019-09" db="EMBL/GenBank/DDBJ databases">
        <authorList>
            <person name="Li J."/>
        </authorList>
    </citation>
    <scope>NUCLEOTIDE SEQUENCE [LARGE SCALE GENOMIC DNA]</scope>
    <source>
        <strain evidence="4">JCM 14732</strain>
    </source>
</reference>
<evidence type="ECO:0000259" key="3">
    <source>
        <dbReference type="PROSITE" id="PS50977"/>
    </source>
</evidence>
<dbReference type="InterPro" id="IPR009057">
    <property type="entry name" value="Homeodomain-like_sf"/>
</dbReference>
<proteinExistence type="predicted"/>
<sequence>MARTRSDHAGRVRRAGSMDVDARDRILDAAEQLIASDGFDATPTARIAARAKVAKGLLFYYFPRKIDLLRCLLTERLPAPPKRLASGIATKGDLHGSLVRLAQSFSHTQSQSPEVTTIVFREAGTHPEVGQHLEALRDGLVELTERVLDAASPKALDRRRRHGAADTYVAVLLHDANARRFNGPLPDLDAAARIVAAGLSSA</sequence>
<dbReference type="GO" id="GO:0003700">
    <property type="term" value="F:DNA-binding transcription factor activity"/>
    <property type="evidence" value="ECO:0007669"/>
    <property type="project" value="TreeGrafter"/>
</dbReference>
<dbReference type="PRINTS" id="PR00455">
    <property type="entry name" value="HTHTETR"/>
</dbReference>
<dbReference type="PANTHER" id="PTHR30055:SF226">
    <property type="entry name" value="HTH-TYPE TRANSCRIPTIONAL REGULATOR PKSA"/>
    <property type="match status" value="1"/>
</dbReference>
<keyword evidence="1 2" id="KW-0238">DNA-binding</keyword>
<dbReference type="InterPro" id="IPR001647">
    <property type="entry name" value="HTH_TetR"/>
</dbReference>
<dbReference type="InterPro" id="IPR050109">
    <property type="entry name" value="HTH-type_TetR-like_transc_reg"/>
</dbReference>
<comment type="caution">
    <text evidence="4">The sequence shown here is derived from an EMBL/GenBank/DDBJ whole genome shotgun (WGS) entry which is preliminary data.</text>
</comment>
<name>A0A5M4FFC7_9ACTN</name>
<dbReference type="GO" id="GO:0000976">
    <property type="term" value="F:transcription cis-regulatory region binding"/>
    <property type="evidence" value="ECO:0007669"/>
    <property type="project" value="TreeGrafter"/>
</dbReference>
<organism evidence="4 5">
    <name type="scientific">Aeromicrobium ginsengisoli</name>
    <dbReference type="NCBI Taxonomy" id="363867"/>
    <lineage>
        <taxon>Bacteria</taxon>
        <taxon>Bacillati</taxon>
        <taxon>Actinomycetota</taxon>
        <taxon>Actinomycetes</taxon>
        <taxon>Propionibacteriales</taxon>
        <taxon>Nocardioidaceae</taxon>
        <taxon>Aeromicrobium</taxon>
    </lineage>
</organism>
<dbReference type="PROSITE" id="PS50977">
    <property type="entry name" value="HTH_TETR_2"/>
    <property type="match status" value="1"/>
</dbReference>
<evidence type="ECO:0000256" key="1">
    <source>
        <dbReference type="ARBA" id="ARBA00023125"/>
    </source>
</evidence>
<dbReference type="RefSeq" id="WP_149689358.1">
    <property type="nucleotide sequence ID" value="NZ_SDPQ02000002.1"/>
</dbReference>
<feature type="domain" description="HTH tetR-type" evidence="3">
    <location>
        <begin position="20"/>
        <end position="80"/>
    </location>
</feature>
<dbReference type="EMBL" id="SDPQ02000002">
    <property type="protein sequence ID" value="KAA1397919.1"/>
    <property type="molecule type" value="Genomic_DNA"/>
</dbReference>
<accession>A0A5M4FFC7</accession>
<dbReference type="Proteomes" id="UP000380867">
    <property type="component" value="Unassembled WGS sequence"/>
</dbReference>
<keyword evidence="5" id="KW-1185">Reference proteome</keyword>
<feature type="DNA-binding region" description="H-T-H motif" evidence="2">
    <location>
        <begin position="43"/>
        <end position="62"/>
    </location>
</feature>
<dbReference type="SUPFAM" id="SSF46689">
    <property type="entry name" value="Homeodomain-like"/>
    <property type="match status" value="1"/>
</dbReference>
<gene>
    <name evidence="4" type="ORF">ESP70_011325</name>
</gene>
<dbReference type="AlphaFoldDB" id="A0A5M4FFC7"/>
<evidence type="ECO:0000313" key="4">
    <source>
        <dbReference type="EMBL" id="KAA1397919.1"/>
    </source>
</evidence>
<protein>
    <submittedName>
        <fullName evidence="4">TetR/AcrR family transcriptional regulator</fullName>
    </submittedName>
</protein>